<keyword evidence="8 10" id="KW-0131">Cell cycle</keyword>
<evidence type="ECO:0000256" key="6">
    <source>
        <dbReference type="ARBA" id="ARBA00022833"/>
    </source>
</evidence>
<dbReference type="InterPro" id="IPR026003">
    <property type="entry name" value="Cohesin_HEAT"/>
</dbReference>
<dbReference type="InterPro" id="IPR033031">
    <property type="entry name" value="Scc2/Nipped-B"/>
</dbReference>
<dbReference type="GO" id="GO:0003682">
    <property type="term" value="F:chromatin binding"/>
    <property type="evidence" value="ECO:0007669"/>
    <property type="project" value="TreeGrafter"/>
</dbReference>
<keyword evidence="14" id="KW-1185">Reference proteome</keyword>
<evidence type="ECO:0000256" key="2">
    <source>
        <dbReference type="ARBA" id="ARBA00009252"/>
    </source>
</evidence>
<evidence type="ECO:0000256" key="8">
    <source>
        <dbReference type="ARBA" id="ARBA00023306"/>
    </source>
</evidence>
<dbReference type="FunFam" id="1.25.10.10:FF:000697">
    <property type="entry name" value="Sister chromatid cohesion protein"/>
    <property type="match status" value="1"/>
</dbReference>
<feature type="region of interest" description="Disordered" evidence="11">
    <location>
        <begin position="1523"/>
        <end position="1570"/>
    </location>
</feature>
<dbReference type="SUPFAM" id="SSF48371">
    <property type="entry name" value="ARM repeat"/>
    <property type="match status" value="1"/>
</dbReference>
<feature type="domain" description="PHD-type" evidence="12">
    <location>
        <begin position="580"/>
        <end position="629"/>
    </location>
</feature>
<evidence type="ECO:0000256" key="5">
    <source>
        <dbReference type="ARBA" id="ARBA00022771"/>
    </source>
</evidence>
<comment type="caution">
    <text evidence="13">The sequence shown here is derived from an EMBL/GenBank/DDBJ whole genome shotgun (WGS) entry which is preliminary data.</text>
</comment>
<evidence type="ECO:0000259" key="12">
    <source>
        <dbReference type="PROSITE" id="PS50016"/>
    </source>
</evidence>
<dbReference type="PANTHER" id="PTHR21704:SF18">
    <property type="entry name" value="NIPPED-B-LIKE PROTEIN"/>
    <property type="match status" value="1"/>
</dbReference>
<dbReference type="SUPFAM" id="SSF57903">
    <property type="entry name" value="FYVE/PHD zinc finger"/>
    <property type="match status" value="1"/>
</dbReference>
<dbReference type="CDD" id="cd23958">
    <property type="entry name" value="SCC2"/>
    <property type="match status" value="1"/>
</dbReference>
<evidence type="ECO:0000256" key="7">
    <source>
        <dbReference type="ARBA" id="ARBA00023242"/>
    </source>
</evidence>
<dbReference type="PANTHER" id="PTHR21704">
    <property type="entry name" value="NIPPED-B-LIKE PROTEIN DELANGIN SCC2-RELATED"/>
    <property type="match status" value="1"/>
</dbReference>
<evidence type="ECO:0000256" key="11">
    <source>
        <dbReference type="SAM" id="MobiDB-lite"/>
    </source>
</evidence>
<comment type="similarity">
    <text evidence="2 10">Belongs to the SCC2/Nipped-B family.</text>
</comment>
<dbReference type="InterPro" id="IPR019787">
    <property type="entry name" value="Znf_PHD-finger"/>
</dbReference>
<gene>
    <name evidence="13" type="ORF">LITE_LOCUS5735</name>
</gene>
<feature type="compositionally biased region" description="Basic and acidic residues" evidence="11">
    <location>
        <begin position="1523"/>
        <end position="1532"/>
    </location>
</feature>
<keyword evidence="6" id="KW-0862">Zinc</keyword>
<feature type="compositionally biased region" description="Polar residues" evidence="11">
    <location>
        <begin position="144"/>
        <end position="162"/>
    </location>
</feature>
<evidence type="ECO:0000313" key="14">
    <source>
        <dbReference type="Proteomes" id="UP001154282"/>
    </source>
</evidence>
<evidence type="ECO:0000256" key="4">
    <source>
        <dbReference type="ARBA" id="ARBA00022737"/>
    </source>
</evidence>
<dbReference type="InterPro" id="IPR011011">
    <property type="entry name" value="Znf_FYVE_PHD"/>
</dbReference>
<sequence length="1763" mass="196770">MSNPAANPGGSASGFGAQGVGLSNTIHSEVAPYLPLPSLPVFCGAYDPELRLFDERGGGDLWYLNRNEIVAQSARIASMLGDTDVSYLHLRNDVRRMGLDNVVPLELHDQVLRHNPEAYEHPTHALENKLVHVEPSILVPLKVQNGNDQESRHSSYTPNDTDSSMRKPKGKRKGSVAPVPVEVSDPSELEPSDPSELQDATIRNFCDILEQFCGKAEVANDERDEVDWLALPASDISLLVNEIMLLRGKKLLHLVPLEALVRLLRILDHQIHRAEGISIDQLDHSGSDAVSYVFSALESIHAALAVMTHNSMPKQLYKEELIERILEFSKYQILGILSAYDPAFRALHKPNEPEAYEGDENEDPEADYCPSGKRRRVQKSIFLSYTQHRSYIVDELVQLLWKLPVSKRALRSYHLPDEDQKQIQMVTALLIQLVHSSANLPEALRHAATAHSILEVSLDATYISKCHEAVTETCCLFWTRVLQRFTAVKAQDSAELKLIMENLVTDLLTTLNLPEYPASALILENAGLKSKDVSARSMAIDLLGMIATSLKHDSVNCRQEKLWILQALDSEDDAGCSFPKDACCVCLDRRVGKALFMCQGCDRLFHSDCTGGRECETNQNWHCQICLCKKQLLVLQSFCNMQRKDNGRANRSASAKNSETSNMVTKVEVIQQTLLNFLQDSVSADDMHQFIGWFYMCLWYKDDSKSEQRLTYDITRLKSNLVVRDSGTSHSMLTRDSMKKITLALGQNSSFARGFDKILHMLLASLRENSPVIRAKALRAVSIIVETDLEVLRDKSVQLAVEGRFCDSAISVREAALELVGRHIASHPDVGLQYFEKVAERIKDTGVSVRKRAIKIIRDMCTSNTNFTQFTTACIEIISRVSDDESSIQDLVCKTFFELWFEEPSGVQTTFSGDGSSVPLEVAKKTDQIVEMLRRMANNHLLVTVVKRNLALDFFPQSAKAVGINPMSLASVRKRCELMCKCILERILQVEEMNNTEEEVQTLPYVLALHSFCVVDPTLCVPSSDPSQFVVTLQPYLKTQVDNRVVAQFLESIIFIIDSVLPLIRKLTSSIVEELEQDLKQMIGRHSFLTVVHACIKCLCTLSKVSGKGASVIEFLIQVFFRRLDAQTIENKQLIGRSLFCLGLLIRYGNPLISGSSSKNIDVGSSISLFKNYLIMDDFSVKVRSLQALGFILIARPEYMLEKDIGKILGATLSSSSHVRLKMQALQNLYEYLLDAESQLETDKASNDAQSSVGAGQRVVPVAAGAGDTNICGGIIQLYWDHILGRSLDLNEEVRQTALKIVEVVLRQGLVHPITCVPYLIALESDPLESNSKLAHHLLMNMNEKYPAFFESRLGDGLQLSYTFMHALSSTSNEKPNQRLPPKSAGNSKGKYGTGALTQARLGVSRIYKLIRGNRVSRNKFMSSIVRKFDNPVRSDSVIGFLLHCTEVLALLPFTVPDEPLYLIYSINRVIQVRVGALEANMKGLVLHLAERAARKAHHQSGLLQEEATQLSVRQVGSMDLNDMAKDEEPVDRAQSSPLRNFDLNGTFKDEPPGHSVSTSSDPNTTSHMNIVEPCSLSQDDINRIQVHCLAATALQLLLKLKRHLKIVYGLNDSRCQAFLPNEPPKPGENLSRQTIPFDVSDIRTSMPTTYQDLVQRYQDLKNALKEDTVDYATYTANINRKRPTPRKKPGRGAPAAEDMYDDANLTGGSAVRKRTTPRKRTGRTLADDMDDDDDDDDGDWMGGGRRLTGSSRRGNRSAGRQR</sequence>
<name>A0AAV0HTT0_9ROSI</name>
<dbReference type="PROSITE" id="PS01359">
    <property type="entry name" value="ZF_PHD_1"/>
    <property type="match status" value="1"/>
</dbReference>
<feature type="compositionally biased region" description="Low complexity" evidence="11">
    <location>
        <begin position="175"/>
        <end position="184"/>
    </location>
</feature>
<proteinExistence type="inferred from homology"/>
<evidence type="ECO:0000256" key="9">
    <source>
        <dbReference type="PROSITE-ProRule" id="PRU00146"/>
    </source>
</evidence>
<feature type="compositionally biased region" description="Basic residues" evidence="11">
    <location>
        <begin position="1754"/>
        <end position="1763"/>
    </location>
</feature>
<dbReference type="GO" id="GO:0090694">
    <property type="term" value="C:Scc2-Scc4 cohesin loading complex"/>
    <property type="evidence" value="ECO:0007669"/>
    <property type="project" value="TreeGrafter"/>
</dbReference>
<keyword evidence="3" id="KW-0479">Metal-binding</keyword>
<dbReference type="GO" id="GO:0034087">
    <property type="term" value="P:establishment of mitotic sister chromatid cohesion"/>
    <property type="evidence" value="ECO:0007669"/>
    <property type="project" value="TreeGrafter"/>
</dbReference>
<reference evidence="13" key="1">
    <citation type="submission" date="2022-08" db="EMBL/GenBank/DDBJ databases">
        <authorList>
            <person name="Gutierrez-Valencia J."/>
        </authorList>
    </citation>
    <scope>NUCLEOTIDE SEQUENCE</scope>
</reference>
<feature type="compositionally biased region" description="Polar residues" evidence="11">
    <location>
        <begin position="1556"/>
        <end position="1569"/>
    </location>
</feature>
<dbReference type="PROSITE" id="PS50016">
    <property type="entry name" value="ZF_PHD_2"/>
    <property type="match status" value="1"/>
</dbReference>
<protein>
    <recommendedName>
        <fullName evidence="10">Sister chromatid cohesion protein</fullName>
    </recommendedName>
</protein>
<evidence type="ECO:0000313" key="13">
    <source>
        <dbReference type="EMBL" id="CAI0388147.1"/>
    </source>
</evidence>
<accession>A0AAV0HTT0</accession>
<evidence type="ECO:0000256" key="1">
    <source>
        <dbReference type="ARBA" id="ARBA00004123"/>
    </source>
</evidence>
<dbReference type="InterPro" id="IPR016024">
    <property type="entry name" value="ARM-type_fold"/>
</dbReference>
<dbReference type="GO" id="GO:0061775">
    <property type="term" value="F:cohesin loader activity"/>
    <property type="evidence" value="ECO:0007669"/>
    <property type="project" value="InterPro"/>
</dbReference>
<feature type="compositionally biased region" description="Acidic residues" evidence="11">
    <location>
        <begin position="1728"/>
        <end position="1740"/>
    </location>
</feature>
<dbReference type="CDD" id="cd15489">
    <property type="entry name" value="PHD_SF"/>
    <property type="match status" value="1"/>
</dbReference>
<feature type="compositionally biased region" description="Basic residues" evidence="11">
    <location>
        <begin position="1712"/>
        <end position="1723"/>
    </location>
</feature>
<feature type="region of interest" description="Disordered" evidence="11">
    <location>
        <begin position="1372"/>
        <end position="1392"/>
    </location>
</feature>
<keyword evidence="5 9" id="KW-0863">Zinc-finger</keyword>
<evidence type="ECO:0000256" key="3">
    <source>
        <dbReference type="ARBA" id="ARBA00022723"/>
    </source>
</evidence>
<comment type="subcellular location">
    <subcellularLocation>
        <location evidence="1 10">Nucleus</location>
    </subcellularLocation>
</comment>
<dbReference type="GO" id="GO:1990414">
    <property type="term" value="P:replication-born double-strand break repair via sister chromatid exchange"/>
    <property type="evidence" value="ECO:0007669"/>
    <property type="project" value="TreeGrafter"/>
</dbReference>
<feature type="compositionally biased region" description="Basic residues" evidence="11">
    <location>
        <begin position="1680"/>
        <end position="1691"/>
    </location>
</feature>
<evidence type="ECO:0000256" key="10">
    <source>
        <dbReference type="RuleBase" id="RU364107"/>
    </source>
</evidence>
<feature type="region of interest" description="Disordered" evidence="11">
    <location>
        <begin position="143"/>
        <end position="196"/>
    </location>
</feature>
<dbReference type="GO" id="GO:0008270">
    <property type="term" value="F:zinc ion binding"/>
    <property type="evidence" value="ECO:0007669"/>
    <property type="project" value="UniProtKB-KW"/>
</dbReference>
<organism evidence="13 14">
    <name type="scientific">Linum tenue</name>
    <dbReference type="NCBI Taxonomy" id="586396"/>
    <lineage>
        <taxon>Eukaryota</taxon>
        <taxon>Viridiplantae</taxon>
        <taxon>Streptophyta</taxon>
        <taxon>Embryophyta</taxon>
        <taxon>Tracheophyta</taxon>
        <taxon>Spermatophyta</taxon>
        <taxon>Magnoliopsida</taxon>
        <taxon>eudicotyledons</taxon>
        <taxon>Gunneridae</taxon>
        <taxon>Pentapetalae</taxon>
        <taxon>rosids</taxon>
        <taxon>fabids</taxon>
        <taxon>Malpighiales</taxon>
        <taxon>Linaceae</taxon>
        <taxon>Linum</taxon>
    </lineage>
</organism>
<keyword evidence="7 10" id="KW-0539">Nucleus</keyword>
<dbReference type="GO" id="GO:0071169">
    <property type="term" value="P:establishment of protein localization to chromatin"/>
    <property type="evidence" value="ECO:0007669"/>
    <property type="project" value="TreeGrafter"/>
</dbReference>
<keyword evidence="4 10" id="KW-0677">Repeat</keyword>
<dbReference type="Proteomes" id="UP001154282">
    <property type="component" value="Unassembled WGS sequence"/>
</dbReference>
<dbReference type="InterPro" id="IPR019786">
    <property type="entry name" value="Zinc_finger_PHD-type_CS"/>
</dbReference>
<dbReference type="Gene3D" id="1.25.10.10">
    <property type="entry name" value="Leucine-rich Repeat Variant"/>
    <property type="match status" value="1"/>
</dbReference>
<dbReference type="Pfam" id="PF12830">
    <property type="entry name" value="Nipped-B_C"/>
    <property type="match status" value="1"/>
</dbReference>
<dbReference type="InterPro" id="IPR024986">
    <property type="entry name" value="Nipped-B_C"/>
</dbReference>
<feature type="region of interest" description="Disordered" evidence="11">
    <location>
        <begin position="1677"/>
        <end position="1763"/>
    </location>
</feature>
<dbReference type="EMBL" id="CAMGYJ010000002">
    <property type="protein sequence ID" value="CAI0388147.1"/>
    <property type="molecule type" value="Genomic_DNA"/>
</dbReference>
<dbReference type="Pfam" id="PF12765">
    <property type="entry name" value="Cohesin_HEAT"/>
    <property type="match status" value="1"/>
</dbReference>
<dbReference type="GO" id="GO:0140588">
    <property type="term" value="P:chromatin looping"/>
    <property type="evidence" value="ECO:0007669"/>
    <property type="project" value="InterPro"/>
</dbReference>
<dbReference type="GO" id="GO:0010468">
    <property type="term" value="P:regulation of gene expression"/>
    <property type="evidence" value="ECO:0007669"/>
    <property type="project" value="InterPro"/>
</dbReference>
<dbReference type="InterPro" id="IPR011989">
    <property type="entry name" value="ARM-like"/>
</dbReference>